<feature type="region of interest" description="Disordered" evidence="3">
    <location>
        <begin position="384"/>
        <end position="460"/>
    </location>
</feature>
<dbReference type="GO" id="GO:0046872">
    <property type="term" value="F:metal ion binding"/>
    <property type="evidence" value="ECO:0007669"/>
    <property type="project" value="UniProtKB-KW"/>
</dbReference>
<dbReference type="Pfam" id="PF14226">
    <property type="entry name" value="DIOX_N"/>
    <property type="match status" value="1"/>
</dbReference>
<organism evidence="5 6">
    <name type="scientific">Coptis chinensis</name>
    <dbReference type="NCBI Taxonomy" id="261450"/>
    <lineage>
        <taxon>Eukaryota</taxon>
        <taxon>Viridiplantae</taxon>
        <taxon>Streptophyta</taxon>
        <taxon>Embryophyta</taxon>
        <taxon>Tracheophyta</taxon>
        <taxon>Spermatophyta</taxon>
        <taxon>Magnoliopsida</taxon>
        <taxon>Ranunculales</taxon>
        <taxon>Ranunculaceae</taxon>
        <taxon>Coptidoideae</taxon>
        <taxon>Coptis</taxon>
    </lineage>
</organism>
<proteinExistence type="predicted"/>
<evidence type="ECO:0000256" key="3">
    <source>
        <dbReference type="SAM" id="MobiDB-lite"/>
    </source>
</evidence>
<dbReference type="OrthoDB" id="288590at2759"/>
<keyword evidence="2" id="KW-0408">Iron</keyword>
<dbReference type="InterPro" id="IPR026992">
    <property type="entry name" value="DIOX_N"/>
</dbReference>
<dbReference type="GO" id="GO:0005886">
    <property type="term" value="C:plasma membrane"/>
    <property type="evidence" value="ECO:0007669"/>
    <property type="project" value="TreeGrafter"/>
</dbReference>
<dbReference type="GO" id="GO:0051015">
    <property type="term" value="F:actin filament binding"/>
    <property type="evidence" value="ECO:0007669"/>
    <property type="project" value="TreeGrafter"/>
</dbReference>
<accession>A0A835IKD2</accession>
<evidence type="ECO:0000313" key="5">
    <source>
        <dbReference type="EMBL" id="KAF9619386.1"/>
    </source>
</evidence>
<comment type="caution">
    <text evidence="5">The sequence shown here is derived from an EMBL/GenBank/DDBJ whole genome shotgun (WGS) entry which is preliminary data.</text>
</comment>
<dbReference type="PANTHER" id="PTHR32258:SF6">
    <property type="entry name" value="PROTEIN NETWORKED 1A"/>
    <property type="match status" value="1"/>
</dbReference>
<dbReference type="PANTHER" id="PTHR32258">
    <property type="entry name" value="PROTEIN NETWORKED 4A"/>
    <property type="match status" value="1"/>
</dbReference>
<evidence type="ECO:0000259" key="4">
    <source>
        <dbReference type="Pfam" id="PF14226"/>
    </source>
</evidence>
<dbReference type="InterPro" id="IPR027443">
    <property type="entry name" value="IPNS-like_sf"/>
</dbReference>
<keyword evidence="1" id="KW-0479">Metal-binding</keyword>
<dbReference type="AlphaFoldDB" id="A0A835IKD2"/>
<protein>
    <recommendedName>
        <fullName evidence="4">Non-haem dioxygenase N-terminal domain-containing protein</fullName>
    </recommendedName>
</protein>
<feature type="compositionally biased region" description="Basic and acidic residues" evidence="3">
    <location>
        <begin position="409"/>
        <end position="419"/>
    </location>
</feature>
<name>A0A835IKD2_9MAGN</name>
<dbReference type="Proteomes" id="UP000631114">
    <property type="component" value="Unassembled WGS sequence"/>
</dbReference>
<reference evidence="5 6" key="1">
    <citation type="submission" date="2020-10" db="EMBL/GenBank/DDBJ databases">
        <title>The Coptis chinensis genome and diversification of protoberbering-type alkaloids.</title>
        <authorList>
            <person name="Wang B."/>
            <person name="Shu S."/>
            <person name="Song C."/>
            <person name="Liu Y."/>
        </authorList>
    </citation>
    <scope>NUCLEOTIDE SEQUENCE [LARGE SCALE GENOMIC DNA]</scope>
    <source>
        <strain evidence="5">HL-2020</strain>
        <tissue evidence="5">Leaf</tissue>
    </source>
</reference>
<evidence type="ECO:0000256" key="1">
    <source>
        <dbReference type="ARBA" id="ARBA00022723"/>
    </source>
</evidence>
<sequence length="460" mass="52682">MATSLHPESRRMYSWWWGHHISPKNSKWLQENLTGQKVFGWDQVSASSFKTRFGQIKEIESYILQYKIDLEGLNGDLSNKTMDLLHQACEKWGFFKVSNHGIGVELMEKVKRLVNMHYEEYMKESFYGSDIVKGLQSKEAIREKKIGKAASSSASTSPLISTSSPISRKTREFYTLPQICIAKLWRTSSNVVDPFFVAKRSKGTEKVSIQACLAESLKVNTEELKQHSVESNVIVHQPVHMTQELKTLRRRVSNAINRQVKAHKFDRANGISSQENVSVVHNSAVHAPFNNRQRLSPSTYSRCEAPKDRHSIARQQQMLRTCEQRKQRYAAKFQWMANVQMRQMYEAHQWWLWHVMNVHNITEQQWSLYMSYLEKEQSWGDSQQRRAQKIEERASKKVHTQFTSIEPMEQSRFEEKPHGPDVSTGAAEDPGMTSLGGGSGMGGDGGSSSGVSRAMVKDMS</sequence>
<dbReference type="SUPFAM" id="SSF51197">
    <property type="entry name" value="Clavaminate synthase-like"/>
    <property type="match status" value="1"/>
</dbReference>
<dbReference type="InterPro" id="IPR051861">
    <property type="entry name" value="NET_actin-binding_domain"/>
</dbReference>
<evidence type="ECO:0000313" key="6">
    <source>
        <dbReference type="Proteomes" id="UP000631114"/>
    </source>
</evidence>
<feature type="compositionally biased region" description="Gly residues" evidence="3">
    <location>
        <begin position="434"/>
        <end position="448"/>
    </location>
</feature>
<keyword evidence="6" id="KW-1185">Reference proteome</keyword>
<feature type="domain" description="Non-haem dioxygenase N-terminal" evidence="4">
    <location>
        <begin position="68"/>
        <end position="117"/>
    </location>
</feature>
<gene>
    <name evidence="5" type="ORF">IFM89_006573</name>
</gene>
<evidence type="ECO:0000256" key="2">
    <source>
        <dbReference type="ARBA" id="ARBA00023004"/>
    </source>
</evidence>
<dbReference type="EMBL" id="JADFTS010000002">
    <property type="protein sequence ID" value="KAF9619386.1"/>
    <property type="molecule type" value="Genomic_DNA"/>
</dbReference>
<dbReference type="Gene3D" id="2.60.120.330">
    <property type="entry name" value="B-lactam Antibiotic, Isopenicillin N Synthase, Chain"/>
    <property type="match status" value="1"/>
</dbReference>